<dbReference type="Proteomes" id="UP000317371">
    <property type="component" value="Unassembled WGS sequence"/>
</dbReference>
<dbReference type="InterPro" id="IPR036237">
    <property type="entry name" value="Xyl_isomerase-like_sf"/>
</dbReference>
<dbReference type="InParanoid" id="A0A540VLJ3"/>
<dbReference type="AlphaFoldDB" id="A0A540VLJ3"/>
<gene>
    <name evidence="2" type="ORF">FKZ61_01820</name>
</gene>
<feature type="domain" description="Xylose isomerase-like TIM barrel" evidence="1">
    <location>
        <begin position="21"/>
        <end position="255"/>
    </location>
</feature>
<dbReference type="EMBL" id="VIGC01000002">
    <property type="protein sequence ID" value="TQE97634.1"/>
    <property type="molecule type" value="Genomic_DNA"/>
</dbReference>
<evidence type="ECO:0000313" key="2">
    <source>
        <dbReference type="EMBL" id="TQE97634.1"/>
    </source>
</evidence>
<proteinExistence type="predicted"/>
<dbReference type="FunCoup" id="A0A540VLJ3">
    <property type="interactions" value="37"/>
</dbReference>
<dbReference type="RefSeq" id="WP_141608361.1">
    <property type="nucleotide sequence ID" value="NZ_VIGC02000002.1"/>
</dbReference>
<dbReference type="Pfam" id="PF01261">
    <property type="entry name" value="AP_endonuc_2"/>
    <property type="match status" value="1"/>
</dbReference>
<accession>A0A540VLJ3</accession>
<name>A0A540VLJ3_9CHLR</name>
<evidence type="ECO:0000259" key="1">
    <source>
        <dbReference type="Pfam" id="PF01261"/>
    </source>
</evidence>
<organism evidence="2 3">
    <name type="scientific">Litorilinea aerophila</name>
    <dbReference type="NCBI Taxonomy" id="1204385"/>
    <lineage>
        <taxon>Bacteria</taxon>
        <taxon>Bacillati</taxon>
        <taxon>Chloroflexota</taxon>
        <taxon>Caldilineae</taxon>
        <taxon>Caldilineales</taxon>
        <taxon>Caldilineaceae</taxon>
        <taxon>Litorilinea</taxon>
    </lineage>
</organism>
<reference evidence="2 3" key="1">
    <citation type="submission" date="2019-06" db="EMBL/GenBank/DDBJ databases">
        <title>Genome sequence of Litorilinea aerophila BAA-2444.</title>
        <authorList>
            <person name="Maclea K.S."/>
            <person name="Maurais E.G."/>
            <person name="Iannazzi L.C."/>
        </authorList>
    </citation>
    <scope>NUCLEOTIDE SEQUENCE [LARGE SCALE GENOMIC DNA]</scope>
    <source>
        <strain evidence="2 3">ATCC BAA-2444</strain>
    </source>
</reference>
<keyword evidence="3" id="KW-1185">Reference proteome</keyword>
<evidence type="ECO:0000313" key="3">
    <source>
        <dbReference type="Proteomes" id="UP000317371"/>
    </source>
</evidence>
<dbReference type="OrthoDB" id="9786584at2"/>
<dbReference type="InterPro" id="IPR013022">
    <property type="entry name" value="Xyl_isomerase-like_TIM-brl"/>
</dbReference>
<dbReference type="InterPro" id="IPR050312">
    <property type="entry name" value="IolE/XylAMocC-like"/>
</dbReference>
<dbReference type="PANTHER" id="PTHR12110">
    <property type="entry name" value="HYDROXYPYRUVATE ISOMERASE"/>
    <property type="match status" value="1"/>
</dbReference>
<comment type="caution">
    <text evidence="2">The sequence shown here is derived from an EMBL/GenBank/DDBJ whole genome shotgun (WGS) entry which is preliminary data.</text>
</comment>
<dbReference type="Gene3D" id="3.20.20.150">
    <property type="entry name" value="Divalent-metal-dependent TIM barrel enzymes"/>
    <property type="match status" value="1"/>
</dbReference>
<sequence length="285" mass="31143">MKLGFSTWGMPQVPIDVALSHLATLGFDAVEVVVLPRFTTALDQLDGPARRRIGRLLADLPLQLSALNYYTSLLDPAPDRFDQLVTRLREVMELAALWMDGDTPVVITGIGGQPGELPARLPQLAERLALLGEAAQELGAILALEPHVGTAVETPDQMLALLAQVDSPAVRVNFDISHFNVMGIPLEESVARMLPHAVHTHVKDERGRVPDYEYVIPGEGEFDYVAYLRCMAAHGYRGVISVEISNMVQRRPDYEPLEVASRSYQVLARAFQQAGIARGTPSTGA</sequence>
<keyword evidence="2" id="KW-0413">Isomerase</keyword>
<dbReference type="SUPFAM" id="SSF51658">
    <property type="entry name" value="Xylose isomerase-like"/>
    <property type="match status" value="1"/>
</dbReference>
<protein>
    <submittedName>
        <fullName evidence="2">Sugar phosphate isomerase/epimerase</fullName>
    </submittedName>
</protein>
<dbReference type="GO" id="GO:0016853">
    <property type="term" value="F:isomerase activity"/>
    <property type="evidence" value="ECO:0007669"/>
    <property type="project" value="UniProtKB-KW"/>
</dbReference>